<keyword evidence="1" id="KW-0963">Cytoplasm</keyword>
<comment type="function">
    <text evidence="1">Bifunctional inositol kinase that acts in concert with the IP6K kinases to synthesize the diphosphate group-containing inositol pyrophosphates diphosphoinositol pentakisphosphate, PP-InsP5, and bis-diphosphoinositol tetrakisphosphate, (PP)2-InsP4. PP-InsP5 and (PP)2-InsP4, also respectively called InsP7 and InsP8, may regulate a variety of cellular processes, including apoptosis, vesicle trafficking, cytoskeletal dynamics, and exocytosis. Phosphorylates inositol hexakisphosphate (InsP6).</text>
</comment>
<dbReference type="eggNOG" id="KOG1057">
    <property type="taxonomic scope" value="Eukaryota"/>
</dbReference>
<dbReference type="AlphaFoldDB" id="M8ATZ1"/>
<sequence length="433" mass="49232">MPPYFAPSPSLLRADEAHPPVVHVQTPPRFSKLEFVTYDGTVDPLNWLNQCDQFFKGQRTLVSDRTWIASYHLRGAAQTWYYALNQDEGGMPPWERSRNLCLLRFGLPIRGSRPAELGRLPFLTSVQDFADRFQALACHAPVVSAHYIEEDPANAGLGDQAAPVDVEHLKLFGVPVPTYAVVRREHPNQELNYFIEQDDFIEIHGKRFCKPFVEKPIDGDDHNIMIYYPSYAGGGMKELFRKVGNRSSEFYPEVRKVRRDGSYIYEEFMPTGGTDVKVYTIGPGYAHAEARKSPVVDGVVMRNSDGKEVRYPVLLTPTEKQIARNVCQAFRQAVCGFDLLRCDLGEARSYVCDVNGWSFVKSSYKYYDDAACILRKMFLDEKAPHIYTIPAHLPWRISEPAQPSDAVRNRERGTVGIPMQSEELRCVIAVIRQ</sequence>
<organism evidence="2">
    <name type="scientific">Triticum urartu</name>
    <name type="common">Red wild einkorn</name>
    <name type="synonym">Crithodium urartu</name>
    <dbReference type="NCBI Taxonomy" id="4572"/>
    <lineage>
        <taxon>Eukaryota</taxon>
        <taxon>Viridiplantae</taxon>
        <taxon>Streptophyta</taxon>
        <taxon>Embryophyta</taxon>
        <taxon>Tracheophyta</taxon>
        <taxon>Spermatophyta</taxon>
        <taxon>Magnoliopsida</taxon>
        <taxon>Liliopsida</taxon>
        <taxon>Poales</taxon>
        <taxon>Poaceae</taxon>
        <taxon>BOP clade</taxon>
        <taxon>Pooideae</taxon>
        <taxon>Triticodae</taxon>
        <taxon>Triticeae</taxon>
        <taxon>Triticinae</taxon>
        <taxon>Triticum</taxon>
    </lineage>
</organism>
<evidence type="ECO:0000313" key="2">
    <source>
        <dbReference type="EMBL" id="EMS68700.1"/>
    </source>
</evidence>
<comment type="subcellular location">
    <subcellularLocation>
        <location evidence="1">Cytoplasm</location>
        <location evidence="1">Cytosol</location>
    </subcellularLocation>
</comment>
<dbReference type="PANTHER" id="PTHR12750:SF15">
    <property type="entry name" value="INOSITOL HEXAKISPHOSPHATE AND DIPHOSPHOINOSITOL-PENTAKISPHOSPHATE KINASE"/>
    <property type="match status" value="1"/>
</dbReference>
<gene>
    <name evidence="2" type="ORF">TRIUR3_03755</name>
</gene>
<protein>
    <recommendedName>
        <fullName evidence="1">Inositol hexakisphosphate and diphosphoinositol-pentakisphosphate kinase</fullName>
        <ecNumber evidence="1">2.7.4.24</ecNumber>
    </recommendedName>
</protein>
<keyword evidence="1" id="KW-0067">ATP-binding</keyword>
<comment type="catalytic activity">
    <reaction evidence="1">
        <text>5-diphospho-1D-myo-inositol 1,2,3,4,6-pentakisphosphate + ATP + H(+) = 1,5-bis(diphospho)-1D-myo-inositol 2,3,4,6-tetrakisphosphate + ADP</text>
        <dbReference type="Rhea" id="RHEA:10276"/>
        <dbReference type="ChEBI" id="CHEBI:15378"/>
        <dbReference type="ChEBI" id="CHEBI:30616"/>
        <dbReference type="ChEBI" id="CHEBI:58628"/>
        <dbReference type="ChEBI" id="CHEBI:77983"/>
        <dbReference type="ChEBI" id="CHEBI:456216"/>
        <dbReference type="EC" id="2.7.4.24"/>
    </reaction>
</comment>
<dbReference type="FunFam" id="3.30.470.20:FF:000019">
    <property type="entry name" value="Inositol hexakisphosphate and diphosphoinositol-pentakisphosphate kinase"/>
    <property type="match status" value="1"/>
</dbReference>
<dbReference type="PANTHER" id="PTHR12750">
    <property type="entry name" value="DIPHOSPHOINOSITOL PENTAKISPHOSPHATE KINASE"/>
    <property type="match status" value="1"/>
</dbReference>
<dbReference type="GO" id="GO:0005829">
    <property type="term" value="C:cytosol"/>
    <property type="evidence" value="ECO:0007669"/>
    <property type="project" value="UniProtKB-SubCell"/>
</dbReference>
<dbReference type="InterPro" id="IPR037446">
    <property type="entry name" value="His_Pase_VIP1"/>
</dbReference>
<accession>M8ATZ1</accession>
<dbReference type="GO" id="GO:0006020">
    <property type="term" value="P:inositol metabolic process"/>
    <property type="evidence" value="ECO:0007669"/>
    <property type="project" value="TreeGrafter"/>
</dbReference>
<keyword evidence="1" id="KW-0808">Transferase</keyword>
<evidence type="ECO:0000256" key="1">
    <source>
        <dbReference type="RuleBase" id="RU365032"/>
    </source>
</evidence>
<dbReference type="GO" id="GO:0005524">
    <property type="term" value="F:ATP binding"/>
    <property type="evidence" value="ECO:0007669"/>
    <property type="project" value="UniProtKB-KW"/>
</dbReference>
<proteinExistence type="inferred from homology"/>
<dbReference type="Gene3D" id="3.30.470.20">
    <property type="entry name" value="ATP-grasp fold, B domain"/>
    <property type="match status" value="1"/>
</dbReference>
<dbReference type="EC" id="2.7.4.24" evidence="1"/>
<dbReference type="GO" id="GO:0032958">
    <property type="term" value="P:inositol phosphate biosynthetic process"/>
    <property type="evidence" value="ECO:0007669"/>
    <property type="project" value="TreeGrafter"/>
</dbReference>
<dbReference type="GO" id="GO:0033857">
    <property type="term" value="F:5-diphosphoinositol pentakisphosphate 1-kinase activity"/>
    <property type="evidence" value="ECO:0007669"/>
    <property type="project" value="TreeGrafter"/>
</dbReference>
<dbReference type="SUPFAM" id="SSF56059">
    <property type="entry name" value="Glutathione synthetase ATP-binding domain-like"/>
    <property type="match status" value="1"/>
</dbReference>
<reference evidence="2" key="1">
    <citation type="journal article" date="2013" name="Nature">
        <title>Draft genome of the wheat A-genome progenitor Triticum urartu.</title>
        <authorList>
            <person name="Ling H.Q."/>
            <person name="Zhao S."/>
            <person name="Liu D."/>
            <person name="Wang J."/>
            <person name="Sun H."/>
            <person name="Zhang C."/>
            <person name="Fan H."/>
            <person name="Li D."/>
            <person name="Dong L."/>
            <person name="Tao Y."/>
            <person name="Gao C."/>
            <person name="Wu H."/>
            <person name="Li Y."/>
            <person name="Cui Y."/>
            <person name="Guo X."/>
            <person name="Zheng S."/>
            <person name="Wang B."/>
            <person name="Yu K."/>
            <person name="Liang Q."/>
            <person name="Yang W."/>
            <person name="Lou X."/>
            <person name="Chen J."/>
            <person name="Feng M."/>
            <person name="Jian J."/>
            <person name="Zhang X."/>
            <person name="Luo G."/>
            <person name="Jiang Y."/>
            <person name="Liu J."/>
            <person name="Wang Z."/>
            <person name="Sha Y."/>
            <person name="Zhang B."/>
            <person name="Wu H."/>
            <person name="Tang D."/>
            <person name="Shen Q."/>
            <person name="Xue P."/>
            <person name="Zou S."/>
            <person name="Wang X."/>
            <person name="Liu X."/>
            <person name="Wang F."/>
            <person name="Yang Y."/>
            <person name="An X."/>
            <person name="Dong Z."/>
            <person name="Zhang K."/>
            <person name="Zhang X."/>
            <person name="Luo M.C."/>
            <person name="Dvorak J."/>
            <person name="Tong Y."/>
            <person name="Wang J."/>
            <person name="Yang H."/>
            <person name="Li Z."/>
            <person name="Wang D."/>
            <person name="Zhang A."/>
            <person name="Wang J."/>
        </authorList>
    </citation>
    <scope>NUCLEOTIDE SEQUENCE</scope>
</reference>
<name>M8ATZ1_TRIUA</name>
<dbReference type="GO" id="GO:0000828">
    <property type="term" value="F:inositol hexakisphosphate kinase activity"/>
    <property type="evidence" value="ECO:0007669"/>
    <property type="project" value="TreeGrafter"/>
</dbReference>
<comment type="similarity">
    <text evidence="1">Belongs to the histidine acid phosphatase family. VIP1 subfamily.</text>
</comment>
<keyword evidence="1" id="KW-0547">Nucleotide-binding</keyword>
<keyword evidence="1" id="KW-0418">Kinase</keyword>
<comment type="catalytic activity">
    <reaction evidence="1">
        <text>1D-myo-inositol hexakisphosphate + ATP = 1-diphospho-1D-myo-inositol 2,3,4,5,6-pentakisphosphate + ADP</text>
        <dbReference type="Rhea" id="RHEA:37459"/>
        <dbReference type="ChEBI" id="CHEBI:30616"/>
        <dbReference type="ChEBI" id="CHEBI:58130"/>
        <dbReference type="ChEBI" id="CHEBI:74946"/>
        <dbReference type="ChEBI" id="CHEBI:456216"/>
        <dbReference type="EC" id="2.7.4.24"/>
    </reaction>
</comment>
<dbReference type="EMBL" id="KD002907">
    <property type="protein sequence ID" value="EMS68700.1"/>
    <property type="molecule type" value="Genomic_DNA"/>
</dbReference>
<dbReference type="STRING" id="4572.M8ATZ1"/>